<sequence length="307" mass="32538">MTLPIARLDNFKKVPPFGDFPIPAGVEVIGIPAEVGTLTALHSTPRVPQDQAKPGGIPCGTVLIVPGFTGSKEDFLSFLPLLAEQGWNVWVYSQRGQADSSAPLGTENYSLEKQASDVVEVASLISPSPVHLLGHSLGGVIASAAAIASPSSFRSLTMFCSGPHGWPDRHLETTETVTRTGSLGLWERDNPELIDASDAELGPEVAFLRMRAAHTSNDNLLAGAEILRNHQDPSAALRGSGLPVLVTHGQDDEAWPQSAQRQLALDIGERAQYRVIPAGAHSPQLEAPQASAATLDAFWHSLAVSDS</sequence>
<name>A0A0D4C0E9_9MICC</name>
<dbReference type="InterPro" id="IPR050266">
    <property type="entry name" value="AB_hydrolase_sf"/>
</dbReference>
<organism evidence="2 3">
    <name type="scientific">Psychromicrobium lacuslunae</name>
    <dbReference type="NCBI Taxonomy" id="1618207"/>
    <lineage>
        <taxon>Bacteria</taxon>
        <taxon>Bacillati</taxon>
        <taxon>Actinomycetota</taxon>
        <taxon>Actinomycetes</taxon>
        <taxon>Micrococcales</taxon>
        <taxon>Micrococcaceae</taxon>
        <taxon>Psychromicrobium</taxon>
    </lineage>
</organism>
<dbReference type="SUPFAM" id="SSF53474">
    <property type="entry name" value="alpha/beta-Hydrolases"/>
    <property type="match status" value="1"/>
</dbReference>
<dbReference type="Gene3D" id="3.40.50.1820">
    <property type="entry name" value="alpha/beta hydrolase"/>
    <property type="match status" value="1"/>
</dbReference>
<dbReference type="RefSeq" id="WP_045075765.1">
    <property type="nucleotide sequence ID" value="NZ_CP011005.1"/>
</dbReference>
<dbReference type="InterPro" id="IPR000073">
    <property type="entry name" value="AB_hydrolase_1"/>
</dbReference>
<dbReference type="PANTHER" id="PTHR43798:SF33">
    <property type="entry name" value="HYDROLASE, PUTATIVE (AFU_ORTHOLOGUE AFUA_2G14860)-RELATED"/>
    <property type="match status" value="1"/>
</dbReference>
<reference evidence="2 3" key="1">
    <citation type="journal article" date="2015" name="Genome Announc.">
        <title>Complete Genome Sequencing of Protease-Producing Novel Arthrobacter sp. Strain IHBB 11108 Using PacBio Single-Molecule Real-Time Sequencing Technology.</title>
        <authorList>
            <person name="Kiran S."/>
            <person name="Swarnkar M.K."/>
            <person name="Pal M."/>
            <person name="Thakur R."/>
            <person name="Tewari R."/>
            <person name="Singh A.K."/>
            <person name="Gulati A."/>
        </authorList>
    </citation>
    <scope>NUCLEOTIDE SEQUENCE [LARGE SCALE GENOMIC DNA]</scope>
    <source>
        <strain evidence="2 3">IHBB 11108</strain>
    </source>
</reference>
<protein>
    <recommendedName>
        <fullName evidence="1">AB hydrolase-1 domain-containing protein</fullName>
    </recommendedName>
</protein>
<evidence type="ECO:0000259" key="1">
    <source>
        <dbReference type="Pfam" id="PF00561"/>
    </source>
</evidence>
<dbReference type="OrthoDB" id="3211023at2"/>
<dbReference type="HOGENOM" id="CLU_020336_23_0_11"/>
<dbReference type="Proteomes" id="UP000061839">
    <property type="component" value="Chromosome"/>
</dbReference>
<dbReference type="GO" id="GO:0003824">
    <property type="term" value="F:catalytic activity"/>
    <property type="evidence" value="ECO:0007669"/>
    <property type="project" value="UniProtKB-ARBA"/>
</dbReference>
<dbReference type="PANTHER" id="PTHR43798">
    <property type="entry name" value="MONOACYLGLYCEROL LIPASE"/>
    <property type="match status" value="1"/>
</dbReference>
<dbReference type="GO" id="GO:0016020">
    <property type="term" value="C:membrane"/>
    <property type="evidence" value="ECO:0007669"/>
    <property type="project" value="TreeGrafter"/>
</dbReference>
<proteinExistence type="predicted"/>
<evidence type="ECO:0000313" key="3">
    <source>
        <dbReference type="Proteomes" id="UP000061839"/>
    </source>
</evidence>
<dbReference type="AlphaFoldDB" id="A0A0D4C0E9"/>
<dbReference type="KEGG" id="ari:UM93_11745"/>
<dbReference type="Pfam" id="PF00561">
    <property type="entry name" value="Abhydrolase_1"/>
    <property type="match status" value="1"/>
</dbReference>
<gene>
    <name evidence="2" type="ORF">UM93_11745</name>
</gene>
<dbReference type="STRING" id="1618207.UM93_11745"/>
<dbReference type="EMBL" id="CP011005">
    <property type="protein sequence ID" value="AJT42014.1"/>
    <property type="molecule type" value="Genomic_DNA"/>
</dbReference>
<feature type="domain" description="AB hydrolase-1" evidence="1">
    <location>
        <begin position="61"/>
        <end position="288"/>
    </location>
</feature>
<evidence type="ECO:0000313" key="2">
    <source>
        <dbReference type="EMBL" id="AJT42014.1"/>
    </source>
</evidence>
<dbReference type="PATRIC" id="fig|1618207.4.peg.2381"/>
<keyword evidence="3" id="KW-1185">Reference proteome</keyword>
<dbReference type="InterPro" id="IPR029058">
    <property type="entry name" value="AB_hydrolase_fold"/>
</dbReference>
<accession>A0A0D4C0E9</accession>